<evidence type="ECO:0000313" key="2">
    <source>
        <dbReference type="EMBL" id="MFC6147463.1"/>
    </source>
</evidence>
<dbReference type="Proteomes" id="UP001596244">
    <property type="component" value="Unassembled WGS sequence"/>
</dbReference>
<comment type="caution">
    <text evidence="2">The sequence shown here is derived from an EMBL/GenBank/DDBJ whole genome shotgun (WGS) entry which is preliminary data.</text>
</comment>
<evidence type="ECO:0000313" key="3">
    <source>
        <dbReference type="Proteomes" id="UP001596244"/>
    </source>
</evidence>
<gene>
    <name evidence="2" type="ORF">ACFPUZ_11690</name>
</gene>
<reference evidence="3" key="1">
    <citation type="journal article" date="2019" name="Int. J. Syst. Evol. Microbiol.">
        <title>The Global Catalogue of Microorganisms (GCM) 10K type strain sequencing project: providing services to taxonomists for standard genome sequencing and annotation.</title>
        <authorList>
            <consortium name="The Broad Institute Genomics Platform"/>
            <consortium name="The Broad Institute Genome Sequencing Center for Infectious Disease"/>
            <person name="Wu L."/>
            <person name="Ma J."/>
        </authorList>
    </citation>
    <scope>NUCLEOTIDE SEQUENCE [LARGE SCALE GENOMIC DNA]</scope>
    <source>
        <strain evidence="3">CCUG 51943</strain>
    </source>
</reference>
<keyword evidence="1" id="KW-0812">Transmembrane</keyword>
<keyword evidence="1" id="KW-1133">Transmembrane helix</keyword>
<feature type="transmembrane region" description="Helical" evidence="1">
    <location>
        <begin position="16"/>
        <end position="38"/>
    </location>
</feature>
<proteinExistence type="predicted"/>
<organism evidence="2 3">
    <name type="scientific">Corynebacterium nasicanis</name>
    <dbReference type="NCBI Taxonomy" id="1448267"/>
    <lineage>
        <taxon>Bacteria</taxon>
        <taxon>Bacillati</taxon>
        <taxon>Actinomycetota</taxon>
        <taxon>Actinomycetes</taxon>
        <taxon>Mycobacteriales</taxon>
        <taxon>Corynebacteriaceae</taxon>
        <taxon>Corynebacterium</taxon>
    </lineage>
</organism>
<evidence type="ECO:0000256" key="1">
    <source>
        <dbReference type="SAM" id="Phobius"/>
    </source>
</evidence>
<keyword evidence="1" id="KW-0472">Membrane</keyword>
<accession>A0ABW1QET2</accession>
<dbReference type="EMBL" id="JBHSQE010000009">
    <property type="protein sequence ID" value="MFC6147463.1"/>
    <property type="molecule type" value="Genomic_DNA"/>
</dbReference>
<protein>
    <submittedName>
        <fullName evidence="2">Uncharacterized protein</fullName>
    </submittedName>
</protein>
<name>A0ABW1QET2_9CORY</name>
<dbReference type="RefSeq" id="WP_377002070.1">
    <property type="nucleotide sequence ID" value="NZ_JBHSQE010000009.1"/>
</dbReference>
<keyword evidence="3" id="KW-1185">Reference proteome</keyword>
<sequence>MAAAIIASQADLAWNWGLPGFFVLAAIFALMHAVYTWANRKPNMWGRRAWEVEERL</sequence>